<reference evidence="2 3" key="1">
    <citation type="submission" date="2024-09" db="EMBL/GenBank/DDBJ databases">
        <title>Rethinking Asexuality: The Enigmatic Case of Functional Sexual Genes in Lepraria (Stereocaulaceae).</title>
        <authorList>
            <person name="Doellman M."/>
            <person name="Sun Y."/>
            <person name="Barcenas-Pena A."/>
            <person name="Lumbsch H.T."/>
            <person name="Grewe F."/>
        </authorList>
    </citation>
    <scope>NUCLEOTIDE SEQUENCE [LARGE SCALE GENOMIC DNA]</scope>
    <source>
        <strain evidence="2 3">Grewe 0041</strain>
    </source>
</reference>
<feature type="region of interest" description="Disordered" evidence="1">
    <location>
        <begin position="93"/>
        <end position="124"/>
    </location>
</feature>
<sequence length="376" mass="42675">MESIAGIARACLGSFSQLTAALTEASAENCDSMPLDKLEWEFGRFKIWCRNLGVLQSGKSSLDSRLHESVVLRTNVLKHLVRLDQTLFKSTEVTSGARPPFEKQPKPEDSGSESSSEESENDDEPLKELVLHMVTIKEILNDLYMLSFRIRNTSARPTSTLKIKLYSEVDDDTGIDKFTAYTEFDKRHVENSLLQLRRDAAREMTRNPLEVARITDSDQYLIDRLVVTMNKRRKIIRYWQRHAKKLAEMPQEVKVAIKPQPMPKSQAAKIETQSTIEKRGRQVQFILPSVTEKTMLSKTEATRFDKRFDDVLEVQSVISYATTPGDVHGNEVDLPAPPTAASKGSEFLCRYCGIVCPARHGKGRAWRGHILQYLQT</sequence>
<evidence type="ECO:0000256" key="1">
    <source>
        <dbReference type="SAM" id="MobiDB-lite"/>
    </source>
</evidence>
<gene>
    <name evidence="2" type="ORF">ABVK25_008455</name>
</gene>
<evidence type="ECO:0000313" key="3">
    <source>
        <dbReference type="Proteomes" id="UP001590951"/>
    </source>
</evidence>
<keyword evidence="3" id="KW-1185">Reference proteome</keyword>
<evidence type="ECO:0000313" key="2">
    <source>
        <dbReference type="EMBL" id="KAL2051207.1"/>
    </source>
</evidence>
<dbReference type="PANTHER" id="PTHR35391:SF5">
    <property type="entry name" value="DUF6590 DOMAIN-CONTAINING PROTEIN"/>
    <property type="match status" value="1"/>
</dbReference>
<accession>A0ABR4B000</accession>
<feature type="compositionally biased region" description="Basic and acidic residues" evidence="1">
    <location>
        <begin position="100"/>
        <end position="109"/>
    </location>
</feature>
<protein>
    <submittedName>
        <fullName evidence="2">Uncharacterized protein</fullName>
    </submittedName>
</protein>
<dbReference type="PANTHER" id="PTHR35391">
    <property type="entry name" value="C2H2-TYPE DOMAIN-CONTAINING PROTEIN-RELATED"/>
    <property type="match status" value="1"/>
</dbReference>
<name>A0ABR4B000_9LECA</name>
<dbReference type="EMBL" id="JBHFEH010000037">
    <property type="protein sequence ID" value="KAL2051207.1"/>
    <property type="molecule type" value="Genomic_DNA"/>
</dbReference>
<proteinExistence type="predicted"/>
<organism evidence="2 3">
    <name type="scientific">Lepraria finkii</name>
    <dbReference type="NCBI Taxonomy" id="1340010"/>
    <lineage>
        <taxon>Eukaryota</taxon>
        <taxon>Fungi</taxon>
        <taxon>Dikarya</taxon>
        <taxon>Ascomycota</taxon>
        <taxon>Pezizomycotina</taxon>
        <taxon>Lecanoromycetes</taxon>
        <taxon>OSLEUM clade</taxon>
        <taxon>Lecanoromycetidae</taxon>
        <taxon>Lecanorales</taxon>
        <taxon>Lecanorineae</taxon>
        <taxon>Stereocaulaceae</taxon>
        <taxon>Lepraria</taxon>
    </lineage>
</organism>
<dbReference type="Proteomes" id="UP001590951">
    <property type="component" value="Unassembled WGS sequence"/>
</dbReference>
<comment type="caution">
    <text evidence="2">The sequence shown here is derived from an EMBL/GenBank/DDBJ whole genome shotgun (WGS) entry which is preliminary data.</text>
</comment>